<sequence length="135" mass="14631">MSLIDDVEKRVEQRAYEIWRREGCPEGRDADHWVLAKEEIAIEDNQSQALMPNPSQGGDDTVVHSEPVEPLLAAETLGEDTGGPTNQSEEQPLPKKTRARRAPAAKTAPAGEPEPAGSSAPEASKPARARKKAKE</sequence>
<dbReference type="RefSeq" id="WP_157619449.1">
    <property type="nucleotide sequence ID" value="NZ_AVFL01000016.1"/>
</dbReference>
<dbReference type="OrthoDB" id="9811127at2"/>
<dbReference type="Proteomes" id="UP000019486">
    <property type="component" value="Unassembled WGS sequence"/>
</dbReference>
<feature type="region of interest" description="Disordered" evidence="1">
    <location>
        <begin position="44"/>
        <end position="135"/>
    </location>
</feature>
<dbReference type="AlphaFoldDB" id="W9H1Q4"/>
<evidence type="ECO:0000256" key="1">
    <source>
        <dbReference type="SAM" id="MobiDB-lite"/>
    </source>
</evidence>
<evidence type="ECO:0008006" key="4">
    <source>
        <dbReference type="Google" id="ProtNLM"/>
    </source>
</evidence>
<keyword evidence="3" id="KW-1185">Reference proteome</keyword>
<feature type="compositionally biased region" description="Polar residues" evidence="1">
    <location>
        <begin position="44"/>
        <end position="58"/>
    </location>
</feature>
<accession>W9H1Q4</accession>
<dbReference type="EMBL" id="AVFL01000016">
    <property type="protein sequence ID" value="EWY38751.1"/>
    <property type="molecule type" value="Genomic_DNA"/>
</dbReference>
<dbReference type="InterPro" id="IPR021327">
    <property type="entry name" value="DUF2934"/>
</dbReference>
<organism evidence="2 3">
    <name type="scientific">Skermanella stibiiresistens SB22</name>
    <dbReference type="NCBI Taxonomy" id="1385369"/>
    <lineage>
        <taxon>Bacteria</taxon>
        <taxon>Pseudomonadati</taxon>
        <taxon>Pseudomonadota</taxon>
        <taxon>Alphaproteobacteria</taxon>
        <taxon>Rhodospirillales</taxon>
        <taxon>Azospirillaceae</taxon>
        <taxon>Skermanella</taxon>
    </lineage>
</organism>
<gene>
    <name evidence="2" type="ORF">N825_11305</name>
</gene>
<proteinExistence type="predicted"/>
<evidence type="ECO:0000313" key="2">
    <source>
        <dbReference type="EMBL" id="EWY38751.1"/>
    </source>
</evidence>
<evidence type="ECO:0000313" key="3">
    <source>
        <dbReference type="Proteomes" id="UP000019486"/>
    </source>
</evidence>
<reference evidence="2 3" key="1">
    <citation type="submission" date="2013-08" db="EMBL/GenBank/DDBJ databases">
        <title>The genome sequence of Skermanella stibiiresistens.</title>
        <authorList>
            <person name="Zhu W."/>
            <person name="Wang G."/>
        </authorList>
    </citation>
    <scope>NUCLEOTIDE SEQUENCE [LARGE SCALE GENOMIC DNA]</scope>
    <source>
        <strain evidence="2 3">SB22</strain>
    </source>
</reference>
<name>W9H1Q4_9PROT</name>
<dbReference type="Pfam" id="PF11154">
    <property type="entry name" value="DUF2934"/>
    <property type="match status" value="1"/>
</dbReference>
<feature type="compositionally biased region" description="Low complexity" evidence="1">
    <location>
        <begin position="104"/>
        <end position="126"/>
    </location>
</feature>
<protein>
    <recommendedName>
        <fullName evidence="4">DUF2934 domain-containing protein</fullName>
    </recommendedName>
</protein>
<comment type="caution">
    <text evidence="2">The sequence shown here is derived from an EMBL/GenBank/DDBJ whole genome shotgun (WGS) entry which is preliminary data.</text>
</comment>